<reference evidence="1 4" key="1">
    <citation type="submission" date="2016-11" db="EMBL/GenBank/DDBJ databases">
        <title>Whole genomes of Flavobacteriaceae.</title>
        <authorList>
            <person name="Stine C."/>
            <person name="Li C."/>
            <person name="Tadesse D."/>
        </authorList>
    </citation>
    <scope>NUCLEOTIDE SEQUENCE [LARGE SCALE GENOMIC DNA]</scope>
    <source>
        <strain evidence="1 4">ATCC 19366</strain>
    </source>
</reference>
<dbReference type="Pfam" id="PF18762">
    <property type="entry name" value="Kinase-PolyVal"/>
    <property type="match status" value="1"/>
</dbReference>
<name>A0AB36NZ02_9FLAO</name>
<evidence type="ECO:0000313" key="3">
    <source>
        <dbReference type="Proteomes" id="UP000184216"/>
    </source>
</evidence>
<dbReference type="RefSeq" id="WP_073395256.1">
    <property type="nucleotide sequence ID" value="NZ_CP130042.1"/>
</dbReference>
<dbReference type="AlphaFoldDB" id="A0AB36NZ02"/>
<organism evidence="1 4">
    <name type="scientific">Flavobacterium pectinovorum</name>
    <dbReference type="NCBI Taxonomy" id="29533"/>
    <lineage>
        <taxon>Bacteria</taxon>
        <taxon>Pseudomonadati</taxon>
        <taxon>Bacteroidota</taxon>
        <taxon>Flavobacteriia</taxon>
        <taxon>Flavobacteriales</taxon>
        <taxon>Flavobacteriaceae</taxon>
        <taxon>Flavobacterium</taxon>
    </lineage>
</organism>
<proteinExistence type="predicted"/>
<dbReference type="Proteomes" id="UP000198431">
    <property type="component" value="Unassembled WGS sequence"/>
</dbReference>
<reference evidence="2 3" key="2">
    <citation type="submission" date="2016-11" db="EMBL/GenBank/DDBJ databases">
        <authorList>
            <person name="Varghese N."/>
            <person name="Submissions S."/>
        </authorList>
    </citation>
    <scope>NUCLEOTIDE SEQUENCE [LARGE SCALE GENOMIC DNA]</scope>
    <source>
        <strain evidence="2 3">DSM 6368</strain>
    </source>
</reference>
<dbReference type="EMBL" id="MUHB01000015">
    <property type="protein sequence ID" value="OXB03236.1"/>
    <property type="molecule type" value="Genomic_DNA"/>
</dbReference>
<sequence length="209" mass="24539">MKNELQNIISGKSQVRHGNSIQTISRYLRKSKSASGTFESGKQIKSEETALIKEFCNRNSFWITYININAFISSGAEQKVYLQNKHKVIKLNDSIYYESWKDYFNNLLLNNYFFPDTAYQLIGFYEQDDTLYAVVEQKFVESNCDTELENVKQFLISNGFVNTRNNDYFNPEVGIILEDLHDENVLTFDDNLFFIDTVFYLTEAFYKDQ</sequence>
<accession>A0AB36NZ02</accession>
<dbReference type="EMBL" id="FRBX01000003">
    <property type="protein sequence ID" value="SHM43589.1"/>
    <property type="molecule type" value="Genomic_DNA"/>
</dbReference>
<comment type="caution">
    <text evidence="1">The sequence shown here is derived from an EMBL/GenBank/DDBJ whole genome shotgun (WGS) entry which is preliminary data.</text>
</comment>
<dbReference type="InterPro" id="IPR041055">
    <property type="entry name" value="Kinase-PolyVal"/>
</dbReference>
<evidence type="ECO:0000313" key="2">
    <source>
        <dbReference type="EMBL" id="SHM43589.1"/>
    </source>
</evidence>
<evidence type="ECO:0000313" key="4">
    <source>
        <dbReference type="Proteomes" id="UP000198431"/>
    </source>
</evidence>
<evidence type="ECO:0008006" key="5">
    <source>
        <dbReference type="Google" id="ProtNLM"/>
    </source>
</evidence>
<gene>
    <name evidence="1" type="ORF">B0A72_15870</name>
    <name evidence="2" type="ORF">SAMN05444387_2487</name>
</gene>
<evidence type="ECO:0000313" key="1">
    <source>
        <dbReference type="EMBL" id="OXB03236.1"/>
    </source>
</evidence>
<keyword evidence="3" id="KW-1185">Reference proteome</keyword>
<protein>
    <recommendedName>
        <fullName evidence="5">XRE family transcriptional regulator</fullName>
    </recommendedName>
</protein>
<dbReference type="Proteomes" id="UP000184216">
    <property type="component" value="Unassembled WGS sequence"/>
</dbReference>